<dbReference type="EMBL" id="CP019791">
    <property type="protein sequence ID" value="AQT67580.1"/>
    <property type="molecule type" value="Genomic_DNA"/>
</dbReference>
<protein>
    <submittedName>
        <fullName evidence="9">Arylsulfatase</fullName>
        <ecNumber evidence="9">3.1.6.1</ecNumber>
    </submittedName>
</protein>
<dbReference type="RefSeq" id="WP_146659897.1">
    <property type="nucleotide sequence ID" value="NZ_CP019791.1"/>
</dbReference>
<dbReference type="PROSITE" id="PS00149">
    <property type="entry name" value="SULFATASE_2"/>
    <property type="match status" value="1"/>
</dbReference>
<dbReference type="PANTHER" id="PTHR42693">
    <property type="entry name" value="ARYLSULFATASE FAMILY MEMBER"/>
    <property type="match status" value="1"/>
</dbReference>
<feature type="compositionally biased region" description="Basic and acidic residues" evidence="7">
    <location>
        <begin position="258"/>
        <end position="267"/>
    </location>
</feature>
<sequence length="494" mass="55306">MLNRRSFLKGVGVGVGASLLGGDLLLAGEEPKRRKPNFVFIFIDDMGWKDYGAGGSTFYETPNLDRLASEGMRFTDAYAASPVCSPTRAALMSGKHPARLHITDWIPGNRSRKKLDQMDFEQQLPLGEVTIAESLKEAGYRTTYVGKWHLGGEQYWPEKQGFDVNIAGNHKGGPNTRGKYNGYFSPYGLKNLEDGPEGEYLPNRLADEAMQFMEENKDEPFYVQLSHYTVHSPVQAKPELLGKYREKKEQMDTPDGPKFVKEGPDARNREWQDNPAFATMIEAMDANVGRVLGKIDELGIADDTIVIFCSDNGGQSILFANWGPPWGSNRPLRAGKGWCYEGGIRVPMVVKWPGVTKAGSVCSEPVITMDFYPTMLEMAGLELKPEQHVDGLSLVGLLKGGESLGREALHWHYPHYHGSGHRPSGAIRVGKWKLIEFFEDMRVELYDLEKDPGEHNDLSGKMPEKTATVRKMLHQWREEVGADMPEPNPAWKDK</sequence>
<feature type="domain" description="Sulfatase N-terminal" evidence="8">
    <location>
        <begin position="36"/>
        <end position="380"/>
    </location>
</feature>
<evidence type="ECO:0000313" key="10">
    <source>
        <dbReference type="Proteomes" id="UP000189674"/>
    </source>
</evidence>
<dbReference type="GO" id="GO:0046872">
    <property type="term" value="F:metal ion binding"/>
    <property type="evidence" value="ECO:0007669"/>
    <property type="project" value="UniProtKB-KW"/>
</dbReference>
<dbReference type="Gene3D" id="3.40.720.10">
    <property type="entry name" value="Alkaline Phosphatase, subunit A"/>
    <property type="match status" value="1"/>
</dbReference>
<proteinExistence type="inferred from homology"/>
<dbReference type="AlphaFoldDB" id="A0A1U9NJ09"/>
<keyword evidence="3" id="KW-0479">Metal-binding</keyword>
<dbReference type="InterPro" id="IPR050738">
    <property type="entry name" value="Sulfatase"/>
</dbReference>
<keyword evidence="6" id="KW-0106">Calcium</keyword>
<dbReference type="PANTHER" id="PTHR42693:SF42">
    <property type="entry name" value="ARYLSULFATASE G"/>
    <property type="match status" value="1"/>
</dbReference>
<reference evidence="10" key="1">
    <citation type="submission" date="2017-02" db="EMBL/GenBank/DDBJ databases">
        <title>Comparative genomics and description of representatives of a novel lineage of planctomycetes thriving in anoxic sediments.</title>
        <authorList>
            <person name="Spring S."/>
            <person name="Bunk B."/>
            <person name="Sproer C."/>
        </authorList>
    </citation>
    <scope>NUCLEOTIDE SEQUENCE [LARGE SCALE GENOMIC DNA]</scope>
    <source>
        <strain evidence="10">ST-NAGAB-D1</strain>
    </source>
</reference>
<gene>
    <name evidence="9" type="primary">atsA_8</name>
    <name evidence="9" type="ORF">STSP2_00728</name>
</gene>
<evidence type="ECO:0000256" key="4">
    <source>
        <dbReference type="ARBA" id="ARBA00022729"/>
    </source>
</evidence>
<dbReference type="Proteomes" id="UP000189674">
    <property type="component" value="Chromosome"/>
</dbReference>
<keyword evidence="5 9" id="KW-0378">Hydrolase</keyword>
<keyword evidence="10" id="KW-1185">Reference proteome</keyword>
<evidence type="ECO:0000256" key="7">
    <source>
        <dbReference type="SAM" id="MobiDB-lite"/>
    </source>
</evidence>
<dbReference type="InterPro" id="IPR006311">
    <property type="entry name" value="TAT_signal"/>
</dbReference>
<dbReference type="KEGG" id="alus:STSP2_00728"/>
<dbReference type="EC" id="3.1.6.1" evidence="9"/>
<dbReference type="NCBIfam" id="TIGR01409">
    <property type="entry name" value="TAT_signal_seq"/>
    <property type="match status" value="1"/>
</dbReference>
<evidence type="ECO:0000313" key="9">
    <source>
        <dbReference type="EMBL" id="AQT67580.1"/>
    </source>
</evidence>
<comment type="similarity">
    <text evidence="2">Belongs to the sulfatase family.</text>
</comment>
<dbReference type="FunFam" id="3.40.720.10:FF:000065">
    <property type="entry name" value="Arylsulfatase A"/>
    <property type="match status" value="1"/>
</dbReference>
<evidence type="ECO:0000256" key="3">
    <source>
        <dbReference type="ARBA" id="ARBA00022723"/>
    </source>
</evidence>
<accession>A0A1U9NJ09</accession>
<evidence type="ECO:0000256" key="2">
    <source>
        <dbReference type="ARBA" id="ARBA00008779"/>
    </source>
</evidence>
<dbReference type="InterPro" id="IPR000917">
    <property type="entry name" value="Sulfatase_N"/>
</dbReference>
<name>A0A1U9NJ09_9BACT</name>
<dbReference type="STRING" id="1936003.STSP2_00728"/>
<dbReference type="InterPro" id="IPR019546">
    <property type="entry name" value="TAT_signal_bac_arc"/>
</dbReference>
<keyword evidence="4" id="KW-0732">Signal</keyword>
<evidence type="ECO:0000256" key="6">
    <source>
        <dbReference type="ARBA" id="ARBA00022837"/>
    </source>
</evidence>
<dbReference type="SUPFAM" id="SSF53649">
    <property type="entry name" value="Alkaline phosphatase-like"/>
    <property type="match status" value="1"/>
</dbReference>
<evidence type="ECO:0000259" key="8">
    <source>
        <dbReference type="Pfam" id="PF00884"/>
    </source>
</evidence>
<organism evidence="9 10">
    <name type="scientific">Anaerohalosphaera lusitana</name>
    <dbReference type="NCBI Taxonomy" id="1936003"/>
    <lineage>
        <taxon>Bacteria</taxon>
        <taxon>Pseudomonadati</taxon>
        <taxon>Planctomycetota</taxon>
        <taxon>Phycisphaerae</taxon>
        <taxon>Sedimentisphaerales</taxon>
        <taxon>Anaerohalosphaeraceae</taxon>
        <taxon>Anaerohalosphaera</taxon>
    </lineage>
</organism>
<feature type="region of interest" description="Disordered" evidence="7">
    <location>
        <begin position="247"/>
        <end position="267"/>
    </location>
</feature>
<dbReference type="Pfam" id="PF00884">
    <property type="entry name" value="Sulfatase"/>
    <property type="match status" value="1"/>
</dbReference>
<dbReference type="GO" id="GO:0004065">
    <property type="term" value="F:arylsulfatase activity"/>
    <property type="evidence" value="ECO:0007669"/>
    <property type="project" value="UniProtKB-EC"/>
</dbReference>
<evidence type="ECO:0000256" key="1">
    <source>
        <dbReference type="ARBA" id="ARBA00001913"/>
    </source>
</evidence>
<dbReference type="InterPro" id="IPR024607">
    <property type="entry name" value="Sulfatase_CS"/>
</dbReference>
<evidence type="ECO:0000256" key="5">
    <source>
        <dbReference type="ARBA" id="ARBA00022801"/>
    </source>
</evidence>
<comment type="cofactor">
    <cofactor evidence="1">
        <name>Ca(2+)</name>
        <dbReference type="ChEBI" id="CHEBI:29108"/>
    </cofactor>
</comment>
<dbReference type="OrthoDB" id="9783154at2"/>
<dbReference type="Gene3D" id="3.30.1120.10">
    <property type="match status" value="1"/>
</dbReference>
<dbReference type="CDD" id="cd16144">
    <property type="entry name" value="ARS_like"/>
    <property type="match status" value="1"/>
</dbReference>
<dbReference type="PROSITE" id="PS51318">
    <property type="entry name" value="TAT"/>
    <property type="match status" value="1"/>
</dbReference>
<dbReference type="InterPro" id="IPR017850">
    <property type="entry name" value="Alkaline_phosphatase_core_sf"/>
</dbReference>